<evidence type="ECO:0000313" key="2">
    <source>
        <dbReference type="EMBL" id="KAJ8071754.1"/>
    </source>
</evidence>
<evidence type="ECO:0008006" key="4">
    <source>
        <dbReference type="Google" id="ProtNLM"/>
    </source>
</evidence>
<comment type="caution">
    <text evidence="2">The sequence shown here is derived from an EMBL/GenBank/DDBJ whole genome shotgun (WGS) entry which is preliminary data.</text>
</comment>
<feature type="compositionally biased region" description="Polar residues" evidence="1">
    <location>
        <begin position="132"/>
        <end position="141"/>
    </location>
</feature>
<dbReference type="AlphaFoldDB" id="A0A9X0AZZ1"/>
<feature type="region of interest" description="Disordered" evidence="1">
    <location>
        <begin position="56"/>
        <end position="145"/>
    </location>
</feature>
<dbReference type="EMBL" id="JAPEIS010000001">
    <property type="protein sequence ID" value="KAJ8071754.1"/>
    <property type="molecule type" value="Genomic_DNA"/>
</dbReference>
<feature type="compositionally biased region" description="Gly residues" evidence="1">
    <location>
        <begin position="304"/>
        <end position="313"/>
    </location>
</feature>
<evidence type="ECO:0000256" key="1">
    <source>
        <dbReference type="SAM" id="MobiDB-lite"/>
    </source>
</evidence>
<accession>A0A9X0AZZ1</accession>
<dbReference type="Proteomes" id="UP001152300">
    <property type="component" value="Unassembled WGS sequence"/>
</dbReference>
<organism evidence="2 3">
    <name type="scientific">Sclerotinia nivalis</name>
    <dbReference type="NCBI Taxonomy" id="352851"/>
    <lineage>
        <taxon>Eukaryota</taxon>
        <taxon>Fungi</taxon>
        <taxon>Dikarya</taxon>
        <taxon>Ascomycota</taxon>
        <taxon>Pezizomycotina</taxon>
        <taxon>Leotiomycetes</taxon>
        <taxon>Helotiales</taxon>
        <taxon>Sclerotiniaceae</taxon>
        <taxon>Sclerotinia</taxon>
    </lineage>
</organism>
<evidence type="ECO:0000313" key="3">
    <source>
        <dbReference type="Proteomes" id="UP001152300"/>
    </source>
</evidence>
<name>A0A9X0AZZ1_9HELO</name>
<dbReference type="OrthoDB" id="371463at2759"/>
<proteinExistence type="predicted"/>
<keyword evidence="3" id="KW-1185">Reference proteome</keyword>
<reference evidence="2" key="1">
    <citation type="submission" date="2022-11" db="EMBL/GenBank/DDBJ databases">
        <title>Genome Resource of Sclerotinia nivalis Strain SnTB1, a Plant Pathogen Isolated from American Ginseng.</title>
        <authorList>
            <person name="Fan S."/>
        </authorList>
    </citation>
    <scope>NUCLEOTIDE SEQUENCE</scope>
    <source>
        <strain evidence="2">SnTB1</strain>
    </source>
</reference>
<feature type="compositionally biased region" description="Polar residues" evidence="1">
    <location>
        <begin position="107"/>
        <end position="123"/>
    </location>
</feature>
<gene>
    <name evidence="2" type="ORF">OCU04_002070</name>
</gene>
<protein>
    <recommendedName>
        <fullName evidence="4">Developmental regulator protein</fullName>
    </recommendedName>
</protein>
<sequence length="334" mass="37355">MPTYLVHGFRWHRTNIRIHIILNDLEDASPEWLMAPRTSNALLNSFYTQFDFLPPSSPGPIDLSPEPSPTESSHPPPKSPPRTLTKKSKRSPASLESPSHKDKPSLTLKNTTSHRQNNSNSGSEALHGRSASGATNPNSDGPQAKEMEKPLRFNQWSVVKLLEQYDPDDLKTTSQPWAYVSDYIVEVGLGVSISEEVKKYKEKLTEEEIVPCDAEQIGMSAREIRRRNKRAGWFDRLRENLETEEEMGWFVVVCGDEERWAPPIDMSDGMQSAASEIEESPVKSPKSPGFRKFFRRTVPASETGGMGTNGVDGRGFSRGDDSTYGSVRDTNTKS</sequence>
<feature type="region of interest" description="Disordered" evidence="1">
    <location>
        <begin position="267"/>
        <end position="334"/>
    </location>
</feature>
<feature type="compositionally biased region" description="Polar residues" evidence="1">
    <location>
        <begin position="323"/>
        <end position="334"/>
    </location>
</feature>